<feature type="transmembrane region" description="Helical" evidence="2">
    <location>
        <begin position="12"/>
        <end position="30"/>
    </location>
</feature>
<evidence type="ECO:0000313" key="4">
    <source>
        <dbReference type="Proteomes" id="UP000095280"/>
    </source>
</evidence>
<feature type="compositionally biased region" description="Low complexity" evidence="1">
    <location>
        <begin position="508"/>
        <end position="520"/>
    </location>
</feature>
<name>A0A1I8GRR1_9PLAT</name>
<feature type="domain" description="Piezo TM1-24" evidence="3">
    <location>
        <begin position="1"/>
        <end position="158"/>
    </location>
</feature>
<reference evidence="5" key="1">
    <citation type="submission" date="2016-11" db="UniProtKB">
        <authorList>
            <consortium name="WormBaseParasite"/>
        </authorList>
    </citation>
    <scope>IDENTIFICATION</scope>
</reference>
<dbReference type="Proteomes" id="UP000095280">
    <property type="component" value="Unplaced"/>
</dbReference>
<accession>A0A1I8GRR1</accession>
<dbReference type="InterPro" id="IPR056769">
    <property type="entry name" value="Piezo_TM1-24"/>
</dbReference>
<evidence type="ECO:0000256" key="1">
    <source>
        <dbReference type="SAM" id="MobiDB-lite"/>
    </source>
</evidence>
<protein>
    <submittedName>
        <fullName evidence="5">Piezo-type mechanosensitive ion channel component</fullName>
    </submittedName>
</protein>
<feature type="region of interest" description="Disordered" evidence="1">
    <location>
        <begin position="468"/>
        <end position="538"/>
    </location>
</feature>
<feature type="transmembrane region" description="Helical" evidence="2">
    <location>
        <begin position="378"/>
        <end position="399"/>
    </location>
</feature>
<proteinExistence type="predicted"/>
<keyword evidence="2" id="KW-0472">Membrane</keyword>
<evidence type="ECO:0000259" key="3">
    <source>
        <dbReference type="Pfam" id="PF24871"/>
    </source>
</evidence>
<dbReference type="WBParaSite" id="maker-uti_cns_0002777-snap-gene-0.7-mRNA-1">
    <property type="protein sequence ID" value="maker-uti_cns_0002777-snap-gene-0.7-mRNA-1"/>
    <property type="gene ID" value="maker-uti_cns_0002777-snap-gene-0.7"/>
</dbReference>
<feature type="transmembrane region" description="Helical" evidence="2">
    <location>
        <begin position="349"/>
        <end position="371"/>
    </location>
</feature>
<feature type="transmembrane region" description="Helical" evidence="2">
    <location>
        <begin position="251"/>
        <end position="270"/>
    </location>
</feature>
<feature type="transmembrane region" description="Helical" evidence="2">
    <location>
        <begin position="106"/>
        <end position="123"/>
    </location>
</feature>
<feature type="domain" description="Piezo TM1-24" evidence="3">
    <location>
        <begin position="171"/>
        <end position="458"/>
    </location>
</feature>
<dbReference type="PANTHER" id="PTHR47049">
    <property type="entry name" value="PIEZO-TYPE MECHANOSENSITIVE ION CHANNEL HOMOLOG"/>
    <property type="match status" value="1"/>
</dbReference>
<evidence type="ECO:0000313" key="5">
    <source>
        <dbReference type="WBParaSite" id="maker-uti_cns_0002777-snap-gene-0.7-mRNA-1"/>
    </source>
</evidence>
<dbReference type="PANTHER" id="PTHR47049:SF2">
    <property type="entry name" value="PIEZO-TYPE MECHANOSENSITIVE ION CHANNEL HOMOLOG"/>
    <property type="match status" value="1"/>
</dbReference>
<feature type="transmembrane region" description="Helical" evidence="2">
    <location>
        <begin position="169"/>
        <end position="191"/>
    </location>
</feature>
<dbReference type="InterPro" id="IPR027272">
    <property type="entry name" value="Piezo"/>
</dbReference>
<evidence type="ECO:0000256" key="2">
    <source>
        <dbReference type="SAM" id="Phobius"/>
    </source>
</evidence>
<dbReference type="AlphaFoldDB" id="A0A1I8GRR1"/>
<dbReference type="GO" id="GO:0008381">
    <property type="term" value="F:mechanosensitive monoatomic ion channel activity"/>
    <property type="evidence" value="ECO:0007669"/>
    <property type="project" value="InterPro"/>
</dbReference>
<keyword evidence="2" id="KW-1133">Transmembrane helix</keyword>
<keyword evidence="2" id="KW-0812">Transmembrane</keyword>
<feature type="transmembrane region" description="Helical" evidence="2">
    <location>
        <begin position="327"/>
        <end position="343"/>
    </location>
</feature>
<sequence>MCAAAVCSPSLLASPYILAFVINLFLRSICPANARRRRIEGAVARCLMLYAFVHLLAHYCYQLPAVHYNSAGNSTQARFLGLHYLLQNYCPSPQIVFSSTARVNEYAAPLLLLCFYFCTCLLLRMHRWELSRLPVSGARAATFSSSNILETGRAAGDNADGSVSAGARLGVTYVSLATLPFLLLACLLWVLPGTRRSTLTLSPLLAAYGTVLLLSNYAFNFQLPEVYLARFNESQLAQAGLQVYTRPMRSLAMQSLFCCSFYFALSVLLTERGIRRSSGSGAVGGGGGGGLPLNYMSSASPAATLATSTTSLVGATVSRLENLAKTLLPRYSLLLCCLFWLLVCTRTKVSISHVIVMAIFLYFVFCFCVSYSFWKRQVLPLLVVVISYSMLSLLVIYAYQFESVPEFITRVTGLQQSTLRQIGIEKYETPQLFLNLLFPTSFIIVIMIHLKNFHKHFINIGHNGEPAAAAASGNRSDSRNRRGNNIYMRRARGRAARSSRFDAPDRSAPQASTAATTAEQQRQHGEEPPQPSDSASNGPEWLFAKAAKLHGYYTSRLEPTLWRLLELHSHRAIGLLIVCMASRPLANTGNTDMTLPDPPSAATYLPTQLSDNLLYFGLFVSPDPAQFAPAQVALVACLACQHLIRRYCRHRRKQSSTGVAGAQEDDPTPASAHLVFPAFTFRAFEQFYTSRMAAAVVTSGGGDCLVVPPAQAAEQQRGLPHSLASAAVQFIANFGCYKLGLELSYFALVVCACL</sequence>
<dbReference type="GO" id="GO:0016020">
    <property type="term" value="C:membrane"/>
    <property type="evidence" value="ECO:0007669"/>
    <property type="project" value="InterPro"/>
</dbReference>
<organism evidence="4 5">
    <name type="scientific">Macrostomum lignano</name>
    <dbReference type="NCBI Taxonomy" id="282301"/>
    <lineage>
        <taxon>Eukaryota</taxon>
        <taxon>Metazoa</taxon>
        <taxon>Spiralia</taxon>
        <taxon>Lophotrochozoa</taxon>
        <taxon>Platyhelminthes</taxon>
        <taxon>Rhabditophora</taxon>
        <taxon>Macrostomorpha</taxon>
        <taxon>Macrostomida</taxon>
        <taxon>Macrostomidae</taxon>
        <taxon>Macrostomum</taxon>
    </lineage>
</organism>
<keyword evidence="4" id="KW-1185">Reference proteome</keyword>
<feature type="transmembrane region" description="Helical" evidence="2">
    <location>
        <begin position="198"/>
        <end position="219"/>
    </location>
</feature>
<dbReference type="Pfam" id="PF24871">
    <property type="entry name" value="Piezo_TM1-24"/>
    <property type="match status" value="2"/>
</dbReference>